<feature type="compositionally biased region" description="Polar residues" evidence="1">
    <location>
        <begin position="511"/>
        <end position="530"/>
    </location>
</feature>
<evidence type="ECO:0000313" key="3">
    <source>
        <dbReference type="Proteomes" id="UP001303889"/>
    </source>
</evidence>
<evidence type="ECO:0000313" key="2">
    <source>
        <dbReference type="EMBL" id="KAK3902823.1"/>
    </source>
</evidence>
<dbReference type="SUPFAM" id="SSF54768">
    <property type="entry name" value="dsRNA-binding domain-like"/>
    <property type="match status" value="1"/>
</dbReference>
<feature type="compositionally biased region" description="Gly residues" evidence="1">
    <location>
        <begin position="292"/>
        <end position="308"/>
    </location>
</feature>
<feature type="region of interest" description="Disordered" evidence="1">
    <location>
        <begin position="407"/>
        <end position="440"/>
    </location>
</feature>
<accession>A0AAN6RUC0</accession>
<feature type="compositionally biased region" description="Pro residues" evidence="1">
    <location>
        <begin position="51"/>
        <end position="60"/>
    </location>
</feature>
<dbReference type="Proteomes" id="UP001303889">
    <property type="component" value="Unassembled WGS sequence"/>
</dbReference>
<dbReference type="AlphaFoldDB" id="A0AAN6RUC0"/>
<feature type="compositionally biased region" description="Polar residues" evidence="1">
    <location>
        <begin position="580"/>
        <end position="591"/>
    </location>
</feature>
<proteinExistence type="predicted"/>
<reference evidence="2" key="2">
    <citation type="submission" date="2023-05" db="EMBL/GenBank/DDBJ databases">
        <authorList>
            <consortium name="Lawrence Berkeley National Laboratory"/>
            <person name="Steindorff A."/>
            <person name="Hensen N."/>
            <person name="Bonometti L."/>
            <person name="Westerberg I."/>
            <person name="Brannstrom I.O."/>
            <person name="Guillou S."/>
            <person name="Cros-Aarteil S."/>
            <person name="Calhoun S."/>
            <person name="Haridas S."/>
            <person name="Kuo A."/>
            <person name="Mondo S."/>
            <person name="Pangilinan J."/>
            <person name="Riley R."/>
            <person name="Labutti K."/>
            <person name="Andreopoulos B."/>
            <person name="Lipzen A."/>
            <person name="Chen C."/>
            <person name="Yanf M."/>
            <person name="Daum C."/>
            <person name="Ng V."/>
            <person name="Clum A."/>
            <person name="Ohm R."/>
            <person name="Martin F."/>
            <person name="Silar P."/>
            <person name="Natvig D."/>
            <person name="Lalanne C."/>
            <person name="Gautier V."/>
            <person name="Ament-Velasquez S.L."/>
            <person name="Kruys A."/>
            <person name="Hutchinson M.I."/>
            <person name="Powell A.J."/>
            <person name="Barry K."/>
            <person name="Miller A.N."/>
            <person name="Grigoriev I.V."/>
            <person name="Debuchy R."/>
            <person name="Gladieux P."/>
            <person name="Thoren M.H."/>
            <person name="Johannesson H."/>
        </authorList>
    </citation>
    <scope>NUCLEOTIDE SEQUENCE</scope>
    <source>
        <strain evidence="2">CBS 103.79</strain>
    </source>
</reference>
<comment type="caution">
    <text evidence="2">The sequence shown here is derived from an EMBL/GenBank/DDBJ whole genome shotgun (WGS) entry which is preliminary data.</text>
</comment>
<name>A0AAN6RUC0_9PEZI</name>
<dbReference type="EMBL" id="MU855485">
    <property type="protein sequence ID" value="KAK3902823.1"/>
    <property type="molecule type" value="Genomic_DNA"/>
</dbReference>
<keyword evidence="3" id="KW-1185">Reference proteome</keyword>
<feature type="region of interest" description="Disordered" evidence="1">
    <location>
        <begin position="136"/>
        <end position="201"/>
    </location>
</feature>
<feature type="compositionally biased region" description="Basic and acidic residues" evidence="1">
    <location>
        <begin position="278"/>
        <end position="290"/>
    </location>
</feature>
<feature type="region of interest" description="Disordered" evidence="1">
    <location>
        <begin position="1"/>
        <end position="69"/>
    </location>
</feature>
<feature type="region of interest" description="Disordered" evidence="1">
    <location>
        <begin position="470"/>
        <end position="591"/>
    </location>
</feature>
<protein>
    <submittedName>
        <fullName evidence="2">Uncharacterized protein</fullName>
    </submittedName>
</protein>
<feature type="compositionally biased region" description="Low complexity" evidence="1">
    <location>
        <begin position="150"/>
        <end position="163"/>
    </location>
</feature>
<feature type="region of interest" description="Disordered" evidence="1">
    <location>
        <begin position="267"/>
        <end position="314"/>
    </location>
</feature>
<gene>
    <name evidence="2" type="ORF">C8A05DRAFT_33478</name>
</gene>
<reference evidence="2" key="1">
    <citation type="journal article" date="2023" name="Mol. Phylogenet. Evol.">
        <title>Genome-scale phylogeny and comparative genomics of the fungal order Sordariales.</title>
        <authorList>
            <person name="Hensen N."/>
            <person name="Bonometti L."/>
            <person name="Westerberg I."/>
            <person name="Brannstrom I.O."/>
            <person name="Guillou S."/>
            <person name="Cros-Aarteil S."/>
            <person name="Calhoun S."/>
            <person name="Haridas S."/>
            <person name="Kuo A."/>
            <person name="Mondo S."/>
            <person name="Pangilinan J."/>
            <person name="Riley R."/>
            <person name="LaButti K."/>
            <person name="Andreopoulos B."/>
            <person name="Lipzen A."/>
            <person name="Chen C."/>
            <person name="Yan M."/>
            <person name="Daum C."/>
            <person name="Ng V."/>
            <person name="Clum A."/>
            <person name="Steindorff A."/>
            <person name="Ohm R.A."/>
            <person name="Martin F."/>
            <person name="Silar P."/>
            <person name="Natvig D.O."/>
            <person name="Lalanne C."/>
            <person name="Gautier V."/>
            <person name="Ament-Velasquez S.L."/>
            <person name="Kruys A."/>
            <person name="Hutchinson M.I."/>
            <person name="Powell A.J."/>
            <person name="Barry K."/>
            <person name="Miller A.N."/>
            <person name="Grigoriev I.V."/>
            <person name="Debuchy R."/>
            <person name="Gladieux P."/>
            <person name="Hiltunen Thoren M."/>
            <person name="Johannesson H."/>
        </authorList>
    </citation>
    <scope>NUCLEOTIDE SEQUENCE</scope>
    <source>
        <strain evidence="2">CBS 103.79</strain>
    </source>
</reference>
<sequence length="591" mass="62579">MRSLEHLDNPEGSLLPSGLKTTREPSVGPHLNVPEASRNAPAPFVFALRPTRPPKTPFRPPSGEDGSLFERPAATISWPDASPFPRALLEGPTTAGYASREAALPRAPITPTARVQPHGSPRHIRETLLGDLGFAPKRGIPGSRKGSTAGGAPAMPAAANNAARPPQGHTTAARAAQGSSISSHRLPAPPPHPHPLINDPAQPTRLLSEECQRRSFNPVITTRETRSGLFIAYVVLADHTVSTDRTFPSAYEARQAVARKALEVVRAWPIPPPGPPRPPRERDRRQHPQWRDGGGGGIVKTEGGGDGGSRMRDLPAANARPREITSPNRTNFGRQATVNQNRTTAMEMPAANNHAQQMPPTLFEQMQQQMLRSNNIPADTDAARIFIEGMVAGARAAGFFEQTLSNAAPRRGRSRSPGKMAFDAAAGSATTGGGGQYRARSPLRGMEVGEANSQGLPFWVGNAVGFGAYQPGGRQGREGGSRQCSPPMPMDRPGEFQGPAGFALWPGRGGNSTTHGTAPSNTSLGSNSGFGTPVPPGRVTERSTQLPAQAAGSNRVPITPQSRRPLIPAESNPPHAPAESNHTLPSEPSTR</sequence>
<evidence type="ECO:0000256" key="1">
    <source>
        <dbReference type="SAM" id="MobiDB-lite"/>
    </source>
</evidence>
<organism evidence="2 3">
    <name type="scientific">Staphylotrichum tortipilum</name>
    <dbReference type="NCBI Taxonomy" id="2831512"/>
    <lineage>
        <taxon>Eukaryota</taxon>
        <taxon>Fungi</taxon>
        <taxon>Dikarya</taxon>
        <taxon>Ascomycota</taxon>
        <taxon>Pezizomycotina</taxon>
        <taxon>Sordariomycetes</taxon>
        <taxon>Sordariomycetidae</taxon>
        <taxon>Sordariales</taxon>
        <taxon>Chaetomiaceae</taxon>
        <taxon>Staphylotrichum</taxon>
    </lineage>
</organism>